<feature type="domain" description="Caspase family p20" evidence="2">
    <location>
        <begin position="78"/>
        <end position="127"/>
    </location>
</feature>
<evidence type="ECO:0000256" key="1">
    <source>
        <dbReference type="SAM" id="SignalP"/>
    </source>
</evidence>
<evidence type="ECO:0000313" key="4">
    <source>
        <dbReference type="Proteomes" id="UP000197003"/>
    </source>
</evidence>
<feature type="signal peptide" evidence="1">
    <location>
        <begin position="1"/>
        <end position="22"/>
    </location>
</feature>
<dbReference type="GO" id="GO:0004197">
    <property type="term" value="F:cysteine-type endopeptidase activity"/>
    <property type="evidence" value="ECO:0007669"/>
    <property type="project" value="InterPro"/>
</dbReference>
<dbReference type="Proteomes" id="UP000197003">
    <property type="component" value="Chromosome"/>
</dbReference>
<gene>
    <name evidence="3" type="ORF">B9G79_03375</name>
</gene>
<name>A0A1Z3N5D4_BDEBC</name>
<accession>A0A1Z3N5D4</accession>
<evidence type="ECO:0000313" key="3">
    <source>
        <dbReference type="EMBL" id="ASD62678.1"/>
    </source>
</evidence>
<dbReference type="InterPro" id="IPR001309">
    <property type="entry name" value="Pept_C14_p20"/>
</dbReference>
<organism evidence="3 4">
    <name type="scientific">Bdellovibrio bacteriovorus</name>
    <dbReference type="NCBI Taxonomy" id="959"/>
    <lineage>
        <taxon>Bacteria</taxon>
        <taxon>Pseudomonadati</taxon>
        <taxon>Bdellovibrionota</taxon>
        <taxon>Bdellovibrionia</taxon>
        <taxon>Bdellovibrionales</taxon>
        <taxon>Pseudobdellovibrionaceae</taxon>
        <taxon>Bdellovibrio</taxon>
    </lineage>
</organism>
<evidence type="ECO:0000259" key="2">
    <source>
        <dbReference type="PROSITE" id="PS50208"/>
    </source>
</evidence>
<dbReference type="OrthoDB" id="9147614at2"/>
<dbReference type="GO" id="GO:0006508">
    <property type="term" value="P:proteolysis"/>
    <property type="evidence" value="ECO:0007669"/>
    <property type="project" value="InterPro"/>
</dbReference>
<feature type="chain" id="PRO_5013142579" description="Caspase family p20 domain-containing protein" evidence="1">
    <location>
        <begin position="23"/>
        <end position="607"/>
    </location>
</feature>
<dbReference type="EMBL" id="CP020946">
    <property type="protein sequence ID" value="ASD62678.1"/>
    <property type="molecule type" value="Genomic_DNA"/>
</dbReference>
<reference evidence="3 4" key="1">
    <citation type="submission" date="2017-04" db="EMBL/GenBank/DDBJ databases">
        <title>Whole genome sequence of Bdellovibrio bacteriovorus strain SSB218315.</title>
        <authorList>
            <person name="Oyedara O."/>
            <person name="Rodriguez-Perez M.A."/>
        </authorList>
    </citation>
    <scope>NUCLEOTIDE SEQUENCE [LARGE SCALE GENOMIC DNA]</scope>
    <source>
        <strain evidence="3 4">SSB218315</strain>
    </source>
</reference>
<proteinExistence type="predicted"/>
<dbReference type="AlphaFoldDB" id="A0A1Z3N5D4"/>
<keyword evidence="1" id="KW-0732">Signal</keyword>
<protein>
    <recommendedName>
        <fullName evidence="2">Caspase family p20 domain-containing protein</fullName>
    </recommendedName>
</protein>
<sequence length="607" mass="68705">MKLKSLLCLGLLVMLGSPSVEAATKRICTMTLNSADEKEALRQLYASQDVEITELVPTEGKNPRWLQNACNSGIQCDVLLISGHFGGVFFGEGNSTTLDLKEIERLSCENSCPGILSKPKDVFLMGCNTLSSKTPDKRSIEEYVEVLIKNGFPRDLAERVAFSRYSEYGMSISQIFSSAFNNVERLHGFTSTGPMGKVAGPLLKKALRDTSAQTLFSKGPDTKKLNQLFAGMSYRIVAPKTESDPNYKALTCNAYSESINENREAIHFLAKKLHLKKYYEPLLEATQNPLFMALLQDTLRASAEATRNFENFFLQIGSARSLPLKMKMQFLDLQAQLGLLPDMVKAEQQERLIRQRLGDGLNFIVTDQFCAMKDLLKTTELKASWLQYTSDAWQFIPRLSQCFGSYDMGIEGLLKEMMYSNESPIRREALRALKGRLYSHDFSQLLKASAQWPQRDRLDMSYSIGLKAPTEMLPQMVETCLQKAASGDNAESRDGYRWYCYNQFEPLIDNPLKCHLFARRFETQSVTGVDWNCLTRFNHDIHLGSCLEAADRNADVESSDNVRWYCWSKLSEQKQLSRSECLALASSMKIQGNRFKANWNCMNRIAN</sequence>
<dbReference type="PROSITE" id="PS50208">
    <property type="entry name" value="CASPASE_P20"/>
    <property type="match status" value="1"/>
</dbReference>